<evidence type="ECO:0000259" key="10">
    <source>
        <dbReference type="Pfam" id="PF10502"/>
    </source>
</evidence>
<organism evidence="11 12">
    <name type="scientific">Bursaphelenchus okinawaensis</name>
    <dbReference type="NCBI Taxonomy" id="465554"/>
    <lineage>
        <taxon>Eukaryota</taxon>
        <taxon>Metazoa</taxon>
        <taxon>Ecdysozoa</taxon>
        <taxon>Nematoda</taxon>
        <taxon>Chromadorea</taxon>
        <taxon>Rhabditida</taxon>
        <taxon>Tylenchina</taxon>
        <taxon>Tylenchomorpha</taxon>
        <taxon>Aphelenchoidea</taxon>
        <taxon>Aphelenchoididae</taxon>
        <taxon>Bursaphelenchus</taxon>
    </lineage>
</organism>
<gene>
    <name evidence="11" type="ORF">BOKJ2_LOCUS10585</name>
</gene>
<reference evidence="11" key="1">
    <citation type="submission" date="2020-09" db="EMBL/GenBank/DDBJ databases">
        <authorList>
            <person name="Kikuchi T."/>
        </authorList>
    </citation>
    <scope>NUCLEOTIDE SEQUENCE</scope>
    <source>
        <strain evidence="11">SH1</strain>
    </source>
</reference>
<dbReference type="GO" id="GO:0004252">
    <property type="term" value="F:serine-type endopeptidase activity"/>
    <property type="evidence" value="ECO:0007669"/>
    <property type="project" value="InterPro"/>
</dbReference>
<dbReference type="EMBL" id="CAJFCW020000005">
    <property type="protein sequence ID" value="CAG9118875.1"/>
    <property type="molecule type" value="Genomic_DNA"/>
</dbReference>
<dbReference type="SUPFAM" id="SSF51306">
    <property type="entry name" value="LexA/Signal peptidase"/>
    <property type="match status" value="1"/>
</dbReference>
<dbReference type="InterPro" id="IPR019756">
    <property type="entry name" value="Pept_S26A_signal_pept_1_Ser-AS"/>
</dbReference>
<evidence type="ECO:0000256" key="4">
    <source>
        <dbReference type="ARBA" id="ARBA00022792"/>
    </source>
</evidence>
<evidence type="ECO:0000256" key="7">
    <source>
        <dbReference type="ARBA" id="ARBA00023136"/>
    </source>
</evidence>
<dbReference type="GO" id="GO:0006627">
    <property type="term" value="P:protein processing involved in protein targeting to mitochondrion"/>
    <property type="evidence" value="ECO:0007669"/>
    <property type="project" value="TreeGrafter"/>
</dbReference>
<feature type="active site" evidence="9">
    <location>
        <position position="86"/>
    </location>
</feature>
<dbReference type="OrthoDB" id="308440at2759"/>
<comment type="subunit">
    <text evidence="2">Heterodimer of 2 subunits, IMMPL1 and IMMPL2.</text>
</comment>
<dbReference type="PANTHER" id="PTHR12383">
    <property type="entry name" value="PROTEASE FAMILY S26 MITOCHONDRIAL INNER MEMBRANE PROTEASE-RELATED"/>
    <property type="match status" value="1"/>
</dbReference>
<dbReference type="InterPro" id="IPR052064">
    <property type="entry name" value="Mito_IMP1_subunit"/>
</dbReference>
<dbReference type="AlphaFoldDB" id="A0A811L3W5"/>
<dbReference type="GO" id="GO:0006465">
    <property type="term" value="P:signal peptide processing"/>
    <property type="evidence" value="ECO:0007669"/>
    <property type="project" value="InterPro"/>
</dbReference>
<comment type="subcellular location">
    <subcellularLocation>
        <location evidence="1">Mitochondrion inner membrane</location>
    </subcellularLocation>
</comment>
<dbReference type="InterPro" id="IPR000223">
    <property type="entry name" value="Pept_S26A_signal_pept_1"/>
</dbReference>
<dbReference type="Gene3D" id="2.10.109.10">
    <property type="entry name" value="Umud Fragment, subunit A"/>
    <property type="match status" value="1"/>
</dbReference>
<dbReference type="PRINTS" id="PR00727">
    <property type="entry name" value="LEADERPTASE"/>
</dbReference>
<evidence type="ECO:0000256" key="8">
    <source>
        <dbReference type="ARBA" id="ARBA00038445"/>
    </source>
</evidence>
<feature type="domain" description="Peptidase S26" evidence="10">
    <location>
        <begin position="107"/>
        <end position="147"/>
    </location>
</feature>
<keyword evidence="3" id="KW-0645">Protease</keyword>
<keyword evidence="4" id="KW-0999">Mitochondrion inner membrane</keyword>
<evidence type="ECO:0000256" key="9">
    <source>
        <dbReference type="PIRSR" id="PIRSR600223-1"/>
    </source>
</evidence>
<evidence type="ECO:0000313" key="12">
    <source>
        <dbReference type="Proteomes" id="UP000614601"/>
    </source>
</evidence>
<protein>
    <recommendedName>
        <fullName evidence="10">Peptidase S26 domain-containing protein</fullName>
    </recommendedName>
</protein>
<dbReference type="GO" id="GO:0042720">
    <property type="term" value="C:mitochondrial inner membrane peptidase complex"/>
    <property type="evidence" value="ECO:0007669"/>
    <property type="project" value="TreeGrafter"/>
</dbReference>
<evidence type="ECO:0000256" key="1">
    <source>
        <dbReference type="ARBA" id="ARBA00004273"/>
    </source>
</evidence>
<proteinExistence type="inferred from homology"/>
<evidence type="ECO:0000313" key="11">
    <source>
        <dbReference type="EMBL" id="CAD5223815.1"/>
    </source>
</evidence>
<dbReference type="PROSITE" id="PS00501">
    <property type="entry name" value="SPASE_I_1"/>
    <property type="match status" value="1"/>
</dbReference>
<comment type="caution">
    <text evidence="11">The sequence shown here is derived from an EMBL/GenBank/DDBJ whole genome shotgun (WGS) entry which is preliminary data.</text>
</comment>
<dbReference type="Proteomes" id="UP000783686">
    <property type="component" value="Unassembled WGS sequence"/>
</dbReference>
<feature type="domain" description="Peptidase S26" evidence="10">
    <location>
        <begin position="17"/>
        <end position="100"/>
    </location>
</feature>
<accession>A0A811L3W5</accession>
<feature type="active site" evidence="9">
    <location>
        <position position="43"/>
    </location>
</feature>
<comment type="similarity">
    <text evidence="8">Belongs to the peptidase S26 family. IMP1 subfamily.</text>
</comment>
<dbReference type="Proteomes" id="UP000614601">
    <property type="component" value="Unassembled WGS sequence"/>
</dbReference>
<dbReference type="CDD" id="cd06530">
    <property type="entry name" value="S26_SPase_I"/>
    <property type="match status" value="1"/>
</dbReference>
<dbReference type="EMBL" id="CAJFDH010000005">
    <property type="protein sequence ID" value="CAD5223815.1"/>
    <property type="molecule type" value="Genomic_DNA"/>
</dbReference>
<evidence type="ECO:0000256" key="6">
    <source>
        <dbReference type="ARBA" id="ARBA00023128"/>
    </source>
</evidence>
<keyword evidence="12" id="KW-1185">Reference proteome</keyword>
<dbReference type="Pfam" id="PF10502">
    <property type="entry name" value="Peptidase_S26"/>
    <property type="match status" value="2"/>
</dbReference>
<dbReference type="PANTHER" id="PTHR12383:SF16">
    <property type="entry name" value="MITOCHONDRIAL INNER MEMBRANE PROTEASE SUBUNIT 1"/>
    <property type="match status" value="1"/>
</dbReference>
<dbReference type="InterPro" id="IPR036286">
    <property type="entry name" value="LexA/Signal_pep-like_sf"/>
</dbReference>
<sequence>MSAWSKIRSQFTLKRAKFLVYFYSTCYVINKHFGELIICRGNSMLPTLKDGDWVIGERFTVAKGQLKIGDIVCSLSPVDPRVLLCKRIAFMGADKIEVDQEYEAPLKRVPLGHCYLLGDNSAESQDSRHIGPVPVGLVQVKLSARVWPPSRIGWIEHHGSQ</sequence>
<evidence type="ECO:0000256" key="5">
    <source>
        <dbReference type="ARBA" id="ARBA00022801"/>
    </source>
</evidence>
<evidence type="ECO:0000256" key="2">
    <source>
        <dbReference type="ARBA" id="ARBA00011805"/>
    </source>
</evidence>
<evidence type="ECO:0000256" key="3">
    <source>
        <dbReference type="ARBA" id="ARBA00022670"/>
    </source>
</evidence>
<name>A0A811L3W5_9BILA</name>
<dbReference type="InterPro" id="IPR019533">
    <property type="entry name" value="Peptidase_S26"/>
</dbReference>
<keyword evidence="6" id="KW-0496">Mitochondrion</keyword>
<keyword evidence="7" id="KW-0472">Membrane</keyword>
<keyword evidence="5" id="KW-0378">Hydrolase</keyword>